<dbReference type="SUPFAM" id="SSF54211">
    <property type="entry name" value="Ribosomal protein S5 domain 2-like"/>
    <property type="match status" value="1"/>
</dbReference>
<evidence type="ECO:0000256" key="6">
    <source>
        <dbReference type="ARBA" id="ARBA00023016"/>
    </source>
</evidence>
<sequence length="303" mass="35206">SNRTRLAKLLRFTTSLSKTKQYSLSEYIERMKPKQEHIYFIATMSYEAAARSPFVERIIKKGYEVLYLTDPVDQYCMQSLPEFEGKKFQNVAKEGLELDKTDVKSEEEKKRLDKMYQPLLTWLQDQLRDKILDAKVSDRLVQTPMALVASQHGYDGNMERIARAQAYQKSGGDSTMNYYLNQKKTLEINPRHPLIKDLLRRVEDSKDDKVAVDLANVMFEAATLRSGYELKDTAGFADRIESMLRRAMSVSMEEKIDEEPEEEDNYLRKPDIADEDENVIDEDESYTQPEGSNKNFDTTRDDL</sequence>
<dbReference type="InterPro" id="IPR037196">
    <property type="entry name" value="HSP90_C"/>
</dbReference>
<comment type="caution">
    <text evidence="9">The sequence shown here is derived from an EMBL/GenBank/DDBJ whole genome shotgun (WGS) entry which is preliminary data.</text>
</comment>
<evidence type="ECO:0000256" key="2">
    <source>
        <dbReference type="ARBA" id="ARBA00008239"/>
    </source>
</evidence>
<evidence type="ECO:0000256" key="3">
    <source>
        <dbReference type="ARBA" id="ARBA00022490"/>
    </source>
</evidence>
<dbReference type="EMBL" id="CAJNOR010000212">
    <property type="protein sequence ID" value="CAF0841713.1"/>
    <property type="molecule type" value="Genomic_DNA"/>
</dbReference>
<dbReference type="Pfam" id="PF00183">
    <property type="entry name" value="HSP90"/>
    <property type="match status" value="1"/>
</dbReference>
<dbReference type="Gene3D" id="1.20.120.790">
    <property type="entry name" value="Heat shock protein 90, C-terminal domain"/>
    <property type="match status" value="1"/>
</dbReference>
<keyword evidence="4" id="KW-0547">Nucleotide-binding</keyword>
<feature type="compositionally biased region" description="Acidic residues" evidence="8">
    <location>
        <begin position="255"/>
        <end position="264"/>
    </location>
</feature>
<feature type="non-terminal residue" evidence="9">
    <location>
        <position position="1"/>
    </location>
</feature>
<dbReference type="Gene3D" id="3.40.50.11260">
    <property type="match status" value="1"/>
</dbReference>
<evidence type="ECO:0000313" key="10">
    <source>
        <dbReference type="Proteomes" id="UP000663828"/>
    </source>
</evidence>
<name>A0A813VPS2_ADIRI</name>
<keyword evidence="6" id="KW-0346">Stress response</keyword>
<evidence type="ECO:0000256" key="5">
    <source>
        <dbReference type="ARBA" id="ARBA00022840"/>
    </source>
</evidence>
<dbReference type="Proteomes" id="UP000663828">
    <property type="component" value="Unassembled WGS sequence"/>
</dbReference>
<evidence type="ECO:0000256" key="7">
    <source>
        <dbReference type="ARBA" id="ARBA00023186"/>
    </source>
</evidence>
<accession>A0A813VPS2</accession>
<dbReference type="GO" id="GO:0140662">
    <property type="term" value="F:ATP-dependent protein folding chaperone"/>
    <property type="evidence" value="ECO:0007669"/>
    <property type="project" value="InterPro"/>
</dbReference>
<evidence type="ECO:0000256" key="8">
    <source>
        <dbReference type="SAM" id="MobiDB-lite"/>
    </source>
</evidence>
<dbReference type="InterPro" id="IPR020568">
    <property type="entry name" value="Ribosomal_Su5_D2-typ_SF"/>
</dbReference>
<protein>
    <recommendedName>
        <fullName evidence="11">Heat shock protein 90</fullName>
    </recommendedName>
</protein>
<keyword evidence="7" id="KW-0143">Chaperone</keyword>
<feature type="compositionally biased region" description="Acidic residues" evidence="8">
    <location>
        <begin position="273"/>
        <end position="285"/>
    </location>
</feature>
<dbReference type="PANTHER" id="PTHR11528">
    <property type="entry name" value="HEAT SHOCK PROTEIN 90 FAMILY MEMBER"/>
    <property type="match status" value="1"/>
</dbReference>
<organism evidence="9 10">
    <name type="scientific">Adineta ricciae</name>
    <name type="common">Rotifer</name>
    <dbReference type="NCBI Taxonomy" id="249248"/>
    <lineage>
        <taxon>Eukaryota</taxon>
        <taxon>Metazoa</taxon>
        <taxon>Spiralia</taxon>
        <taxon>Gnathifera</taxon>
        <taxon>Rotifera</taxon>
        <taxon>Eurotatoria</taxon>
        <taxon>Bdelloidea</taxon>
        <taxon>Adinetida</taxon>
        <taxon>Adinetidae</taxon>
        <taxon>Adineta</taxon>
    </lineage>
</organism>
<dbReference type="FunFam" id="3.40.50.11260:FF:000001">
    <property type="entry name" value="Heat shock protein 90 alpha"/>
    <property type="match status" value="1"/>
</dbReference>
<dbReference type="GO" id="GO:0016887">
    <property type="term" value="F:ATP hydrolysis activity"/>
    <property type="evidence" value="ECO:0007669"/>
    <property type="project" value="InterPro"/>
</dbReference>
<feature type="compositionally biased region" description="Polar residues" evidence="8">
    <location>
        <begin position="286"/>
        <end position="296"/>
    </location>
</feature>
<reference evidence="9" key="1">
    <citation type="submission" date="2021-02" db="EMBL/GenBank/DDBJ databases">
        <authorList>
            <person name="Nowell W R."/>
        </authorList>
    </citation>
    <scope>NUCLEOTIDE SEQUENCE</scope>
</reference>
<evidence type="ECO:0000313" key="9">
    <source>
        <dbReference type="EMBL" id="CAF0841713.1"/>
    </source>
</evidence>
<keyword evidence="3" id="KW-0963">Cytoplasm</keyword>
<evidence type="ECO:0000256" key="4">
    <source>
        <dbReference type="ARBA" id="ARBA00022741"/>
    </source>
</evidence>
<feature type="region of interest" description="Disordered" evidence="8">
    <location>
        <begin position="251"/>
        <end position="303"/>
    </location>
</feature>
<dbReference type="GO" id="GO:0005524">
    <property type="term" value="F:ATP binding"/>
    <property type="evidence" value="ECO:0007669"/>
    <property type="project" value="UniProtKB-KW"/>
</dbReference>
<comment type="similarity">
    <text evidence="2">Belongs to the heat shock protein 90 family.</text>
</comment>
<dbReference type="AlphaFoldDB" id="A0A813VPS2"/>
<dbReference type="GO" id="GO:0051082">
    <property type="term" value="F:unfolded protein binding"/>
    <property type="evidence" value="ECO:0007669"/>
    <property type="project" value="InterPro"/>
</dbReference>
<proteinExistence type="inferred from homology"/>
<dbReference type="SUPFAM" id="SSF110942">
    <property type="entry name" value="HSP90 C-terminal domain"/>
    <property type="match status" value="1"/>
</dbReference>
<dbReference type="GO" id="GO:0005737">
    <property type="term" value="C:cytoplasm"/>
    <property type="evidence" value="ECO:0007669"/>
    <property type="project" value="UniProtKB-SubCell"/>
</dbReference>
<gene>
    <name evidence="9" type="ORF">XAT740_LOCUS5005</name>
</gene>
<dbReference type="InterPro" id="IPR001404">
    <property type="entry name" value="Hsp90_fam"/>
</dbReference>
<evidence type="ECO:0000256" key="1">
    <source>
        <dbReference type="ARBA" id="ARBA00004496"/>
    </source>
</evidence>
<keyword evidence="5" id="KW-0067">ATP-binding</keyword>
<keyword evidence="10" id="KW-1185">Reference proteome</keyword>
<evidence type="ECO:0008006" key="11">
    <source>
        <dbReference type="Google" id="ProtNLM"/>
    </source>
</evidence>
<comment type="subcellular location">
    <subcellularLocation>
        <location evidence="1">Cytoplasm</location>
    </subcellularLocation>
</comment>